<dbReference type="PROSITE" id="PS50846">
    <property type="entry name" value="HMA_2"/>
    <property type="match status" value="2"/>
</dbReference>
<dbReference type="InterPro" id="IPR017969">
    <property type="entry name" value="Heavy-metal-associated_CS"/>
</dbReference>
<reference evidence="7" key="1">
    <citation type="journal article" date="2019" name="Int. J. Syst. Evol. Microbiol.">
        <title>The Global Catalogue of Microorganisms (GCM) 10K type strain sequencing project: providing services to taxonomists for standard genome sequencing and annotation.</title>
        <authorList>
            <consortium name="The Broad Institute Genomics Platform"/>
            <consortium name="The Broad Institute Genome Sequencing Center for Infectious Disease"/>
            <person name="Wu L."/>
            <person name="Ma J."/>
        </authorList>
    </citation>
    <scope>NUCLEOTIDE SEQUENCE [LARGE SCALE GENOMIC DNA]</scope>
    <source>
        <strain evidence="7">CCUG 62953</strain>
    </source>
</reference>
<protein>
    <submittedName>
        <fullName evidence="6">Cation transporter</fullName>
    </submittedName>
</protein>
<evidence type="ECO:0000256" key="2">
    <source>
        <dbReference type="ARBA" id="ARBA00022967"/>
    </source>
</evidence>
<accession>A0ABW3ZE59</accession>
<dbReference type="PANTHER" id="PTHR43520">
    <property type="entry name" value="ATP7, ISOFORM B"/>
    <property type="match status" value="1"/>
</dbReference>
<evidence type="ECO:0000313" key="6">
    <source>
        <dbReference type="EMBL" id="MFD1341308.1"/>
    </source>
</evidence>
<sequence length="344" mass="36326">MQHLSFAIENMTCGGCAARATRALEEVPGVSEAQVNLVTKRGSVTGEDLSPSALIEALDAAGYPARQEEIALDVTGLNCGGCVGRVERALLAEPGVLSANVNLATGRVTVTVLAGARDAGALARASTEAGYPATPHDKAAPQQTDDTKEIDTLRRDLVVAAALTLPVFLVEMGGHLIPGLGGWIDATIGRQTSWLTQMVLIGAVLAGPGLRFYITGFKALRHGAPDMNSLVMVGTGAAYGFSLIATLLPGLLPEGTRHVYYESAGVIVTLILFGRWLEARAKRRTGAAIRALAGLAPPQRAGRAERRSDRDRPRRDRARRYPASCARRARTGRCRGDRGAVASR</sequence>
<feature type="transmembrane region" description="Helical" evidence="4">
    <location>
        <begin position="229"/>
        <end position="252"/>
    </location>
</feature>
<dbReference type="SUPFAM" id="SSF55008">
    <property type="entry name" value="HMA, heavy metal-associated domain"/>
    <property type="match status" value="2"/>
</dbReference>
<feature type="compositionally biased region" description="Basic and acidic residues" evidence="3">
    <location>
        <begin position="135"/>
        <end position="146"/>
    </location>
</feature>
<keyword evidence="2" id="KW-1278">Translocase</keyword>
<keyword evidence="4" id="KW-0472">Membrane</keyword>
<comment type="caution">
    <text evidence="6">The sequence shown here is derived from an EMBL/GenBank/DDBJ whole genome shotgun (WGS) entry which is preliminary data.</text>
</comment>
<dbReference type="PANTHER" id="PTHR43520:SF8">
    <property type="entry name" value="P-TYPE CU(+) TRANSPORTER"/>
    <property type="match status" value="1"/>
</dbReference>
<evidence type="ECO:0000256" key="4">
    <source>
        <dbReference type="SAM" id="Phobius"/>
    </source>
</evidence>
<evidence type="ECO:0000259" key="5">
    <source>
        <dbReference type="PROSITE" id="PS50846"/>
    </source>
</evidence>
<feature type="region of interest" description="Disordered" evidence="3">
    <location>
        <begin position="126"/>
        <end position="146"/>
    </location>
</feature>
<dbReference type="Pfam" id="PF00403">
    <property type="entry name" value="HMA"/>
    <property type="match status" value="2"/>
</dbReference>
<evidence type="ECO:0000256" key="3">
    <source>
        <dbReference type="SAM" id="MobiDB-lite"/>
    </source>
</evidence>
<dbReference type="InterPro" id="IPR006121">
    <property type="entry name" value="HMA_dom"/>
</dbReference>
<keyword evidence="1" id="KW-0479">Metal-binding</keyword>
<dbReference type="InterPro" id="IPR036163">
    <property type="entry name" value="HMA_dom_sf"/>
</dbReference>
<feature type="domain" description="HMA" evidence="5">
    <location>
        <begin position="2"/>
        <end position="66"/>
    </location>
</feature>
<dbReference type="PROSITE" id="PS01047">
    <property type="entry name" value="HMA_1"/>
    <property type="match status" value="1"/>
</dbReference>
<evidence type="ECO:0000256" key="1">
    <source>
        <dbReference type="ARBA" id="ARBA00022723"/>
    </source>
</evidence>
<evidence type="ECO:0000313" key="7">
    <source>
        <dbReference type="Proteomes" id="UP001597135"/>
    </source>
</evidence>
<feature type="region of interest" description="Disordered" evidence="3">
    <location>
        <begin position="298"/>
        <end position="344"/>
    </location>
</feature>
<proteinExistence type="predicted"/>
<gene>
    <name evidence="6" type="ORF">ACFQ4E_02640</name>
</gene>
<feature type="transmembrane region" description="Helical" evidence="4">
    <location>
        <begin position="258"/>
        <end position="277"/>
    </location>
</feature>
<feature type="transmembrane region" description="Helical" evidence="4">
    <location>
        <begin position="197"/>
        <end position="217"/>
    </location>
</feature>
<keyword evidence="7" id="KW-1185">Reference proteome</keyword>
<keyword evidence="4" id="KW-1133">Transmembrane helix</keyword>
<keyword evidence="4" id="KW-0812">Transmembrane</keyword>
<dbReference type="RefSeq" id="WP_386801367.1">
    <property type="nucleotide sequence ID" value="NZ_JBHTMU010000003.1"/>
</dbReference>
<feature type="domain" description="HMA" evidence="5">
    <location>
        <begin position="68"/>
        <end position="134"/>
    </location>
</feature>
<name>A0ABW3ZE59_9RHOB</name>
<dbReference type="Gene3D" id="3.30.70.100">
    <property type="match status" value="2"/>
</dbReference>
<dbReference type="CDD" id="cd00371">
    <property type="entry name" value="HMA"/>
    <property type="match status" value="2"/>
</dbReference>
<feature type="compositionally biased region" description="Basic and acidic residues" evidence="3">
    <location>
        <begin position="302"/>
        <end position="314"/>
    </location>
</feature>
<organism evidence="6 7">
    <name type="scientific">Litorisediminicola beolgyonensis</name>
    <dbReference type="NCBI Taxonomy" id="1173614"/>
    <lineage>
        <taxon>Bacteria</taxon>
        <taxon>Pseudomonadati</taxon>
        <taxon>Pseudomonadota</taxon>
        <taxon>Alphaproteobacteria</taxon>
        <taxon>Rhodobacterales</taxon>
        <taxon>Paracoccaceae</taxon>
        <taxon>Litorisediminicola</taxon>
    </lineage>
</organism>
<feature type="transmembrane region" description="Helical" evidence="4">
    <location>
        <begin position="157"/>
        <end position="177"/>
    </location>
</feature>
<dbReference type="EMBL" id="JBHTMU010000003">
    <property type="protein sequence ID" value="MFD1341308.1"/>
    <property type="molecule type" value="Genomic_DNA"/>
</dbReference>
<dbReference type="Proteomes" id="UP001597135">
    <property type="component" value="Unassembled WGS sequence"/>
</dbReference>